<evidence type="ECO:0000256" key="1">
    <source>
        <dbReference type="ARBA" id="ARBA00009013"/>
    </source>
</evidence>
<dbReference type="Gene3D" id="3.30.750.24">
    <property type="entry name" value="STAS domain"/>
    <property type="match status" value="1"/>
</dbReference>
<evidence type="ECO:0000313" key="4">
    <source>
        <dbReference type="EMBL" id="KMW09498.1"/>
    </source>
</evidence>
<gene>
    <name evidence="4" type="ORF">HMPREF9470_05646</name>
</gene>
<comment type="caution">
    <text evidence="4">The sequence shown here is derived from an EMBL/GenBank/DDBJ whole genome shotgun (WGS) entry which is preliminary data.</text>
</comment>
<dbReference type="PANTHER" id="PTHR33495">
    <property type="entry name" value="ANTI-SIGMA FACTOR ANTAGONIST TM_1081-RELATED-RELATED"/>
    <property type="match status" value="1"/>
</dbReference>
<dbReference type="PROSITE" id="PS50801">
    <property type="entry name" value="STAS"/>
    <property type="match status" value="1"/>
</dbReference>
<evidence type="ECO:0000259" key="3">
    <source>
        <dbReference type="PROSITE" id="PS50801"/>
    </source>
</evidence>
<dbReference type="RefSeq" id="WP_048931367.1">
    <property type="nucleotide sequence ID" value="NZ_KQ235889.1"/>
</dbReference>
<evidence type="ECO:0000256" key="2">
    <source>
        <dbReference type="RuleBase" id="RU003749"/>
    </source>
</evidence>
<sequence length="90" mass="9860">MTEIRTLKRIDAVSAPKLDAQLKELQASGEDEIIVDMEETTYISSVGLRAFASAQKKMNKSGGSMILRNVQPCIKEIFEVTGFGGVLIIE</sequence>
<dbReference type="PATRIC" id="fig|742734.4.peg.6052"/>
<dbReference type="EMBL" id="ADLK01000064">
    <property type="protein sequence ID" value="KMW09498.1"/>
    <property type="molecule type" value="Genomic_DNA"/>
</dbReference>
<organism evidence="4 5">
    <name type="scientific">[Clostridium] citroniae WAL-19142</name>
    <dbReference type="NCBI Taxonomy" id="742734"/>
    <lineage>
        <taxon>Bacteria</taxon>
        <taxon>Bacillati</taxon>
        <taxon>Bacillota</taxon>
        <taxon>Clostridia</taxon>
        <taxon>Lachnospirales</taxon>
        <taxon>Lachnospiraceae</taxon>
        <taxon>Enterocloster</taxon>
    </lineage>
</organism>
<dbReference type="GO" id="GO:0043856">
    <property type="term" value="F:anti-sigma factor antagonist activity"/>
    <property type="evidence" value="ECO:0007669"/>
    <property type="project" value="InterPro"/>
</dbReference>
<dbReference type="InterPro" id="IPR036513">
    <property type="entry name" value="STAS_dom_sf"/>
</dbReference>
<feature type="domain" description="STAS" evidence="3">
    <location>
        <begin position="1"/>
        <end position="90"/>
    </location>
</feature>
<dbReference type="SUPFAM" id="SSF52091">
    <property type="entry name" value="SpoIIaa-like"/>
    <property type="match status" value="1"/>
</dbReference>
<evidence type="ECO:0000313" key="5">
    <source>
        <dbReference type="Proteomes" id="UP000037392"/>
    </source>
</evidence>
<dbReference type="AlphaFoldDB" id="A0A0J9B8R5"/>
<dbReference type="NCBIfam" id="TIGR00377">
    <property type="entry name" value="ant_ant_sig"/>
    <property type="match status" value="1"/>
</dbReference>
<dbReference type="CDD" id="cd07043">
    <property type="entry name" value="STAS_anti-anti-sigma_factors"/>
    <property type="match status" value="1"/>
</dbReference>
<comment type="similarity">
    <text evidence="1 2">Belongs to the anti-sigma-factor antagonist family.</text>
</comment>
<dbReference type="Pfam" id="PF01740">
    <property type="entry name" value="STAS"/>
    <property type="match status" value="1"/>
</dbReference>
<dbReference type="OrthoDB" id="9794628at2"/>
<proteinExistence type="inferred from homology"/>
<dbReference type="InterPro" id="IPR002645">
    <property type="entry name" value="STAS_dom"/>
</dbReference>
<dbReference type="Proteomes" id="UP000037392">
    <property type="component" value="Unassembled WGS sequence"/>
</dbReference>
<accession>A0A0J9B8R5</accession>
<dbReference type="InterPro" id="IPR003658">
    <property type="entry name" value="Anti-sigma_ant"/>
</dbReference>
<name>A0A0J9B8R5_9FIRM</name>
<dbReference type="PANTHER" id="PTHR33495:SF2">
    <property type="entry name" value="ANTI-SIGMA FACTOR ANTAGONIST TM_1081-RELATED"/>
    <property type="match status" value="1"/>
</dbReference>
<reference evidence="4 5" key="1">
    <citation type="submission" date="2011-04" db="EMBL/GenBank/DDBJ databases">
        <title>The Genome Sequence of Clostridium citroniae WAL-19142.</title>
        <authorList>
            <consortium name="The Broad Institute Genome Sequencing Platform"/>
            <person name="Earl A."/>
            <person name="Ward D."/>
            <person name="Feldgarden M."/>
            <person name="Gevers D."/>
            <person name="Warren Y.A."/>
            <person name="Tyrrell K.L."/>
            <person name="Citron D.M."/>
            <person name="Goldstein E.J."/>
            <person name="Daigneault M."/>
            <person name="Allen-Vercoe E."/>
            <person name="Young S.K."/>
            <person name="Zeng Q."/>
            <person name="Gargeya S."/>
            <person name="Fitzgerald M."/>
            <person name="Haas B."/>
            <person name="Abouelleil A."/>
            <person name="Alvarado L."/>
            <person name="Arachchi H.M."/>
            <person name="Berlin A."/>
            <person name="Brown A."/>
            <person name="Chapman S.B."/>
            <person name="Chen Z."/>
            <person name="Dunbar C."/>
            <person name="Freedman E."/>
            <person name="Gearin G."/>
            <person name="Gellesch M."/>
            <person name="Goldberg J."/>
            <person name="Griggs A."/>
            <person name="Gujja S."/>
            <person name="Heilman E.R."/>
            <person name="Heiman D."/>
            <person name="Howarth C."/>
            <person name="Larson L."/>
            <person name="Lui A."/>
            <person name="MacDonald P.J."/>
            <person name="Mehta T."/>
            <person name="Montmayeur A."/>
            <person name="Murphy C."/>
            <person name="Neiman D."/>
            <person name="Pearson M."/>
            <person name="Priest M."/>
            <person name="Roberts A."/>
            <person name="Saif S."/>
            <person name="Shea T."/>
            <person name="Shenoy N."/>
            <person name="Sisk P."/>
            <person name="Stolte C."/>
            <person name="Sykes S."/>
            <person name="White J."/>
            <person name="Yandava C."/>
            <person name="Wortman J."/>
            <person name="Nusbaum C."/>
            <person name="Birren B."/>
        </authorList>
    </citation>
    <scope>NUCLEOTIDE SEQUENCE [LARGE SCALE GENOMIC DNA]</scope>
    <source>
        <strain evidence="4 5">WAL-19142</strain>
    </source>
</reference>
<dbReference type="GeneID" id="93166618"/>
<protein>
    <recommendedName>
        <fullName evidence="2">Anti-sigma factor antagonist</fullName>
    </recommendedName>
</protein>